<dbReference type="Proteomes" id="UP000248544">
    <property type="component" value="Unassembled WGS sequence"/>
</dbReference>
<gene>
    <name evidence="1" type="ORF">C1I98_37315</name>
</gene>
<keyword evidence="2" id="KW-1185">Reference proteome</keyword>
<accession>A0A2W2EEL4</accession>
<dbReference type="EMBL" id="POUA01000589">
    <property type="protein sequence ID" value="PZG20961.1"/>
    <property type="molecule type" value="Genomic_DNA"/>
</dbReference>
<sequence length="202" mass="21796">MRFPMNGYEIIHWLQANTIHLGVTGTAIAVTAQHVTTALVHGAELSDLKCDPPFRGTAVRLPAIGDGGETAPPVTIGFNLDAPRPVAQNVTPSGALSGPFTHQVALDQGDSREFVLNFTATGRSCTFRATLTVSSQGRKHAIPIPATWRAGKPSGYLFKVTAPAKSYARAYITEGGSDWHFRSINPRHIISENTTLTYTKER</sequence>
<proteinExistence type="predicted"/>
<organism evidence="1 2">
    <name type="scientific">Spongiactinospora gelatinilytica</name>
    <dbReference type="NCBI Taxonomy" id="2666298"/>
    <lineage>
        <taxon>Bacteria</taxon>
        <taxon>Bacillati</taxon>
        <taxon>Actinomycetota</taxon>
        <taxon>Actinomycetes</taxon>
        <taxon>Streptosporangiales</taxon>
        <taxon>Streptosporangiaceae</taxon>
        <taxon>Spongiactinospora</taxon>
    </lineage>
</organism>
<reference evidence="1 2" key="1">
    <citation type="submission" date="2018-01" db="EMBL/GenBank/DDBJ databases">
        <title>Draft genome sequence of Sphaerisporangium sp. 7K107.</title>
        <authorList>
            <person name="Sahin N."/>
            <person name="Saygin H."/>
            <person name="Ay H."/>
        </authorList>
    </citation>
    <scope>NUCLEOTIDE SEQUENCE [LARGE SCALE GENOMIC DNA]</scope>
    <source>
        <strain evidence="1 2">7K107</strain>
    </source>
</reference>
<protein>
    <submittedName>
        <fullName evidence="1">Uncharacterized protein</fullName>
    </submittedName>
</protein>
<evidence type="ECO:0000313" key="1">
    <source>
        <dbReference type="EMBL" id="PZG20961.1"/>
    </source>
</evidence>
<dbReference type="AlphaFoldDB" id="A0A2W2EEL4"/>
<name>A0A2W2EEL4_9ACTN</name>
<comment type="caution">
    <text evidence="1">The sequence shown here is derived from an EMBL/GenBank/DDBJ whole genome shotgun (WGS) entry which is preliminary data.</text>
</comment>
<evidence type="ECO:0000313" key="2">
    <source>
        <dbReference type="Proteomes" id="UP000248544"/>
    </source>
</evidence>
<dbReference type="RefSeq" id="WP_146607880.1">
    <property type="nucleotide sequence ID" value="NZ_POUA01000589.1"/>
</dbReference>